<evidence type="ECO:0000313" key="3">
    <source>
        <dbReference type="EMBL" id="NGZ76436.1"/>
    </source>
</evidence>
<sequence>MRKTTKIEKTKKFRAKKQTNLVIFLGAMLTLSACGSAADTAETAAANAAAKAATAAQASSSSAAAATASASLSGLKAADLVSLGDENYAADWDESDAVTIKLAGASASVDGAGAEAANGSVTITAAGTYVLSGSLSDGQIVVDTADAESVHIVLNGADLTDGDGAPIYVKAAEKVILTLAEGTVNSVTDGVTYTLNEDEEPSAAIFSKADLTVNGTGSLTVTANYKDGIASKDALNIVSGTIDIKAADDGIVGKDRVYVEDGTVTIDAAGDGIKSTNDKDAEKGFVAIKGGTFEIKAGNDGIQGETNVVVDGGDFNIATGGGHANGPEHTEAMGGGFGGGGNFGGQRPSGGMRGPGGTGDPGTGQGPAVDGSGAASGTATSTDGTTDGPPALPDGERPTDGGTPPAMPDRVSTGSDSNAAADADSAASSKAAADASTGESDSMKGIKAGTVLTINGGTFAIDSADDALHSNGSTEVTGGDLQISTGDDALHGETALTITDGTIDVKTSYEGLEAENITIDGGDIRVAASDDGVNASEASTASADTAASDENADTTVGAASASVSSAKAVTASASADTSASVTTASAASTAANGDTSTDTARGMGGGGFGGGMGAGSARLTINGGTLVVNAEGDGLDANGSIAMTGGTVTVYGPTNDGNGSLDYDGTFVISGGTLLAAGSAGMAQAPSDTSSQLSVAMTFADTQAAGTQVDVKDAEGRTVATVAPSKEFRAVIVSSAELKDGGTYTVSAGGSDVVTFTISGSVTTWVNESGVTTGNTGGMGGGRR</sequence>
<dbReference type="InterPro" id="IPR025584">
    <property type="entry name" value="Cthe_2159"/>
</dbReference>
<protein>
    <submittedName>
        <fullName evidence="3">Carbohydrate-binding domain-containing protein</fullName>
    </submittedName>
</protein>
<proteinExistence type="predicted"/>
<feature type="compositionally biased region" description="Gly residues" evidence="1">
    <location>
        <begin position="333"/>
        <end position="365"/>
    </location>
</feature>
<gene>
    <name evidence="3" type="ORF">GYN08_13990</name>
</gene>
<feature type="signal peptide" evidence="2">
    <location>
        <begin position="1"/>
        <end position="37"/>
    </location>
</feature>
<name>A0ABX0FB22_9BACL</name>
<feature type="region of interest" description="Disordered" evidence="1">
    <location>
        <begin position="572"/>
        <end position="604"/>
    </location>
</feature>
<evidence type="ECO:0000313" key="4">
    <source>
        <dbReference type="Proteomes" id="UP000800303"/>
    </source>
</evidence>
<evidence type="ECO:0000256" key="1">
    <source>
        <dbReference type="SAM" id="MobiDB-lite"/>
    </source>
</evidence>
<dbReference type="RefSeq" id="WP_166275219.1">
    <property type="nucleotide sequence ID" value="NZ_JAAFGS010000004.1"/>
</dbReference>
<feature type="compositionally biased region" description="Low complexity" evidence="1">
    <location>
        <begin position="572"/>
        <end position="600"/>
    </location>
</feature>
<keyword evidence="2" id="KW-0732">Signal</keyword>
<feature type="chain" id="PRO_5045421238" evidence="2">
    <location>
        <begin position="38"/>
        <end position="784"/>
    </location>
</feature>
<feature type="compositionally biased region" description="Low complexity" evidence="1">
    <location>
        <begin position="415"/>
        <end position="436"/>
    </location>
</feature>
<keyword evidence="4" id="KW-1185">Reference proteome</keyword>
<feature type="region of interest" description="Disordered" evidence="1">
    <location>
        <begin position="319"/>
        <end position="443"/>
    </location>
</feature>
<dbReference type="Pfam" id="PF14262">
    <property type="entry name" value="Cthe_2159"/>
    <property type="match status" value="1"/>
</dbReference>
<evidence type="ECO:0000256" key="2">
    <source>
        <dbReference type="SAM" id="SignalP"/>
    </source>
</evidence>
<comment type="caution">
    <text evidence="3">The sequence shown here is derived from an EMBL/GenBank/DDBJ whole genome shotgun (WGS) entry which is preliminary data.</text>
</comment>
<feature type="compositionally biased region" description="Low complexity" evidence="1">
    <location>
        <begin position="366"/>
        <end position="388"/>
    </location>
</feature>
<dbReference type="PROSITE" id="PS51257">
    <property type="entry name" value="PROKAR_LIPOPROTEIN"/>
    <property type="match status" value="1"/>
</dbReference>
<dbReference type="EMBL" id="JAAFGS010000004">
    <property type="protein sequence ID" value="NGZ76436.1"/>
    <property type="molecule type" value="Genomic_DNA"/>
</dbReference>
<dbReference type="Proteomes" id="UP000800303">
    <property type="component" value="Unassembled WGS sequence"/>
</dbReference>
<accession>A0ABX0FB22</accession>
<reference evidence="3 4" key="1">
    <citation type="submission" date="2020-01" db="EMBL/GenBank/DDBJ databases">
        <title>Polyphasic characterisation and genomic insights into a novel alkali tolerant bacterium VR-M41.</title>
        <authorList>
            <person name="Vemuluri V.R."/>
        </authorList>
    </citation>
    <scope>NUCLEOTIDE SEQUENCE [LARGE SCALE GENOMIC DNA]</scope>
    <source>
        <strain evidence="3 4">VR-M41</strain>
    </source>
</reference>
<organism evidence="3 4">
    <name type="scientific">Saccharibacillus alkalitolerans</name>
    <dbReference type="NCBI Taxonomy" id="2705290"/>
    <lineage>
        <taxon>Bacteria</taxon>
        <taxon>Bacillati</taxon>
        <taxon>Bacillota</taxon>
        <taxon>Bacilli</taxon>
        <taxon>Bacillales</taxon>
        <taxon>Paenibacillaceae</taxon>
        <taxon>Saccharibacillus</taxon>
    </lineage>
</organism>